<organism evidence="2 3">
    <name type="scientific">Catellatospora methionotrophica</name>
    <dbReference type="NCBI Taxonomy" id="121620"/>
    <lineage>
        <taxon>Bacteria</taxon>
        <taxon>Bacillati</taxon>
        <taxon>Actinomycetota</taxon>
        <taxon>Actinomycetes</taxon>
        <taxon>Micromonosporales</taxon>
        <taxon>Micromonosporaceae</taxon>
        <taxon>Catellatospora</taxon>
    </lineage>
</organism>
<evidence type="ECO:0000256" key="1">
    <source>
        <dbReference type="SAM" id="Phobius"/>
    </source>
</evidence>
<protein>
    <submittedName>
        <fullName evidence="2">Uncharacterized protein</fullName>
    </submittedName>
</protein>
<gene>
    <name evidence="2" type="ORF">Cme02nite_14510</name>
</gene>
<keyword evidence="1" id="KW-1133">Transmembrane helix</keyword>
<evidence type="ECO:0000313" key="2">
    <source>
        <dbReference type="EMBL" id="GIG13119.1"/>
    </source>
</evidence>
<sequence length="155" mass="15534">MSDNPYRAPAPPAAPVPVQPAAYDPAVPAVAAGSDSSPNAPAQARRPVEAGSVWRGIFTMLGAHALTMVVGLVAGVVFGRESDYGPLADGDQAYVFVVVGVFAQFILGIVALVTGIGGIIRRDGGKGSGLLIGWVAGIPASLIAGIVITASLANM</sequence>
<dbReference type="Proteomes" id="UP000660339">
    <property type="component" value="Unassembled WGS sequence"/>
</dbReference>
<feature type="transmembrane region" description="Helical" evidence="1">
    <location>
        <begin position="131"/>
        <end position="153"/>
    </location>
</feature>
<comment type="caution">
    <text evidence="2">The sequence shown here is derived from an EMBL/GenBank/DDBJ whole genome shotgun (WGS) entry which is preliminary data.</text>
</comment>
<dbReference type="EMBL" id="BONJ01000004">
    <property type="protein sequence ID" value="GIG13119.1"/>
    <property type="molecule type" value="Genomic_DNA"/>
</dbReference>
<keyword evidence="3" id="KW-1185">Reference proteome</keyword>
<accession>A0A8J3LCG1</accession>
<proteinExistence type="predicted"/>
<feature type="transmembrane region" description="Helical" evidence="1">
    <location>
        <begin position="53"/>
        <end position="78"/>
    </location>
</feature>
<name>A0A8J3LCG1_9ACTN</name>
<evidence type="ECO:0000313" key="3">
    <source>
        <dbReference type="Proteomes" id="UP000660339"/>
    </source>
</evidence>
<dbReference type="AlphaFoldDB" id="A0A8J3LCG1"/>
<keyword evidence="1" id="KW-0812">Transmembrane</keyword>
<dbReference type="RefSeq" id="WP_166382160.1">
    <property type="nucleotide sequence ID" value="NZ_BAAATT010000026.1"/>
</dbReference>
<keyword evidence="1" id="KW-0472">Membrane</keyword>
<feature type="transmembrane region" description="Helical" evidence="1">
    <location>
        <begin position="93"/>
        <end position="119"/>
    </location>
</feature>
<reference evidence="2" key="1">
    <citation type="submission" date="2021-01" db="EMBL/GenBank/DDBJ databases">
        <title>Whole genome shotgun sequence of Catellatospora methionotrophica NBRC 14553.</title>
        <authorList>
            <person name="Komaki H."/>
            <person name="Tamura T."/>
        </authorList>
    </citation>
    <scope>NUCLEOTIDE SEQUENCE</scope>
    <source>
        <strain evidence="2">NBRC 14553</strain>
    </source>
</reference>